<keyword evidence="2" id="KW-1185">Reference proteome</keyword>
<evidence type="ECO:0000313" key="2">
    <source>
        <dbReference type="Proteomes" id="UP000823388"/>
    </source>
</evidence>
<reference evidence="1" key="1">
    <citation type="submission" date="2020-05" db="EMBL/GenBank/DDBJ databases">
        <title>WGS assembly of Panicum virgatum.</title>
        <authorList>
            <person name="Lovell J.T."/>
            <person name="Jenkins J."/>
            <person name="Shu S."/>
            <person name="Juenger T.E."/>
            <person name="Schmutz J."/>
        </authorList>
    </citation>
    <scope>NUCLEOTIDE SEQUENCE</scope>
    <source>
        <strain evidence="1">AP13</strain>
    </source>
</reference>
<organism evidence="1 2">
    <name type="scientific">Panicum virgatum</name>
    <name type="common">Blackwell switchgrass</name>
    <dbReference type="NCBI Taxonomy" id="38727"/>
    <lineage>
        <taxon>Eukaryota</taxon>
        <taxon>Viridiplantae</taxon>
        <taxon>Streptophyta</taxon>
        <taxon>Embryophyta</taxon>
        <taxon>Tracheophyta</taxon>
        <taxon>Spermatophyta</taxon>
        <taxon>Magnoliopsida</taxon>
        <taxon>Liliopsida</taxon>
        <taxon>Poales</taxon>
        <taxon>Poaceae</taxon>
        <taxon>PACMAD clade</taxon>
        <taxon>Panicoideae</taxon>
        <taxon>Panicodae</taxon>
        <taxon>Paniceae</taxon>
        <taxon>Panicinae</taxon>
        <taxon>Panicum</taxon>
        <taxon>Panicum sect. Hiantes</taxon>
    </lineage>
</organism>
<comment type="caution">
    <text evidence="1">The sequence shown here is derived from an EMBL/GenBank/DDBJ whole genome shotgun (WGS) entry which is preliminary data.</text>
</comment>
<gene>
    <name evidence="1" type="ORF">PVAP13_3NG029900</name>
</gene>
<dbReference type="AlphaFoldDB" id="A0A8T0TST9"/>
<evidence type="ECO:0000313" key="1">
    <source>
        <dbReference type="EMBL" id="KAG2615071.1"/>
    </source>
</evidence>
<accession>A0A8T0TST9</accession>
<sequence>MCHLAGVRYSTPSCVYLTVSCKIDGIASAATSLQFKHMIDVRFATGGTRASTTSRDEHSNAEEISCSWKDSRIGGVGAIRTIEYPKMSGTCCCDGSWMR</sequence>
<dbReference type="Proteomes" id="UP000823388">
    <property type="component" value="Chromosome 3N"/>
</dbReference>
<proteinExistence type="predicted"/>
<dbReference type="EMBL" id="CM029042">
    <property type="protein sequence ID" value="KAG2615071.1"/>
    <property type="molecule type" value="Genomic_DNA"/>
</dbReference>
<protein>
    <submittedName>
        <fullName evidence="1">Uncharacterized protein</fullName>
    </submittedName>
</protein>
<name>A0A8T0TST9_PANVG</name>